<dbReference type="RefSeq" id="WP_143936521.1">
    <property type="nucleotide sequence ID" value="NZ_VKKG01000001.1"/>
</dbReference>
<sequence length="257" mass="28179">MTTLEENRPHDYLSRLAVSDFGQAYKRLALDEMALRPGHDVLDLGCGPGADLPAFAEAVGHNGTVLGVDHDADAVREALRATVRWPQVAVAEGDAHKLTVENDSLDRVHTDRVLQHVEDPARVVREVCRVLKPGGIVGFAEPDWETLVVDHPDNSTVASYRAFIVDRVVRNSRIGRQLPALCTTAGLLASRVVPVTAVYTDVIEADQVFGFARVTDRAVKAGYLKTKQADAWLTHLRTQPFFASATLFLTVAERPPR</sequence>
<keyword evidence="3" id="KW-1185">Reference proteome</keyword>
<dbReference type="Gene3D" id="3.40.50.150">
    <property type="entry name" value="Vaccinia Virus protein VP39"/>
    <property type="match status" value="1"/>
</dbReference>
<dbReference type="Pfam" id="PF13847">
    <property type="entry name" value="Methyltransf_31"/>
    <property type="match status" value="1"/>
</dbReference>
<dbReference type="PANTHER" id="PTHR43861">
    <property type="entry name" value="TRANS-ACONITATE 2-METHYLTRANSFERASE-RELATED"/>
    <property type="match status" value="1"/>
</dbReference>
<keyword evidence="2" id="KW-0489">Methyltransferase</keyword>
<feature type="domain" description="Methyltransferase" evidence="1">
    <location>
        <begin position="37"/>
        <end position="143"/>
    </location>
</feature>
<dbReference type="SUPFAM" id="SSF53335">
    <property type="entry name" value="S-adenosyl-L-methionine-dependent methyltransferases"/>
    <property type="match status" value="1"/>
</dbReference>
<organism evidence="2 3">
    <name type="scientific">Tessaracoccus rhinocerotis</name>
    <dbReference type="NCBI Taxonomy" id="1689449"/>
    <lineage>
        <taxon>Bacteria</taxon>
        <taxon>Bacillati</taxon>
        <taxon>Actinomycetota</taxon>
        <taxon>Actinomycetes</taxon>
        <taxon>Propionibacteriales</taxon>
        <taxon>Propionibacteriaceae</taxon>
        <taxon>Tessaracoccus</taxon>
    </lineage>
</organism>
<dbReference type="GO" id="GO:0008168">
    <property type="term" value="F:methyltransferase activity"/>
    <property type="evidence" value="ECO:0007669"/>
    <property type="project" value="UniProtKB-KW"/>
</dbReference>
<dbReference type="EMBL" id="VKKG01000001">
    <property type="protein sequence ID" value="TRY19432.1"/>
    <property type="molecule type" value="Genomic_DNA"/>
</dbReference>
<dbReference type="Proteomes" id="UP000317638">
    <property type="component" value="Unassembled WGS sequence"/>
</dbReference>
<dbReference type="CDD" id="cd02440">
    <property type="entry name" value="AdoMet_MTases"/>
    <property type="match status" value="1"/>
</dbReference>
<dbReference type="InterPro" id="IPR025714">
    <property type="entry name" value="Methyltranfer_dom"/>
</dbReference>
<dbReference type="GO" id="GO:0032259">
    <property type="term" value="P:methylation"/>
    <property type="evidence" value="ECO:0007669"/>
    <property type="project" value="UniProtKB-KW"/>
</dbReference>
<proteinExistence type="predicted"/>
<protein>
    <submittedName>
        <fullName evidence="2">Methyltransferase domain-containing protein</fullName>
    </submittedName>
</protein>
<evidence type="ECO:0000313" key="2">
    <source>
        <dbReference type="EMBL" id="TRY19432.1"/>
    </source>
</evidence>
<gene>
    <name evidence="2" type="ORF">FOJ82_00500</name>
</gene>
<reference evidence="2 3" key="1">
    <citation type="submission" date="2019-07" db="EMBL/GenBank/DDBJ databases">
        <authorList>
            <person name="Zhou L.-Y."/>
        </authorList>
    </citation>
    <scope>NUCLEOTIDE SEQUENCE [LARGE SCALE GENOMIC DNA]</scope>
    <source>
        <strain evidence="2 3">YIM 101269</strain>
    </source>
</reference>
<keyword evidence="2" id="KW-0808">Transferase</keyword>
<dbReference type="OrthoDB" id="3724242at2"/>
<accession>A0A553K401</accession>
<comment type="caution">
    <text evidence="2">The sequence shown here is derived from an EMBL/GenBank/DDBJ whole genome shotgun (WGS) entry which is preliminary data.</text>
</comment>
<evidence type="ECO:0000313" key="3">
    <source>
        <dbReference type="Proteomes" id="UP000317638"/>
    </source>
</evidence>
<dbReference type="InterPro" id="IPR029063">
    <property type="entry name" value="SAM-dependent_MTases_sf"/>
</dbReference>
<evidence type="ECO:0000259" key="1">
    <source>
        <dbReference type="Pfam" id="PF13847"/>
    </source>
</evidence>
<dbReference type="AlphaFoldDB" id="A0A553K401"/>
<name>A0A553K401_9ACTN</name>